<evidence type="ECO:0000256" key="3">
    <source>
        <dbReference type="SAM" id="SignalP"/>
    </source>
</evidence>
<evidence type="ECO:0000256" key="1">
    <source>
        <dbReference type="SAM" id="MobiDB-lite"/>
    </source>
</evidence>
<keyword evidence="3" id="KW-0732">Signal</keyword>
<keyword evidence="2" id="KW-0472">Membrane</keyword>
<reference evidence="5" key="1">
    <citation type="journal article" date="2021" name="PeerJ">
        <title>Extensive microbial diversity within the chicken gut microbiome revealed by metagenomics and culture.</title>
        <authorList>
            <person name="Gilroy R."/>
            <person name="Ravi A."/>
            <person name="Getino M."/>
            <person name="Pursley I."/>
            <person name="Horton D.L."/>
            <person name="Alikhan N.F."/>
            <person name="Baker D."/>
            <person name="Gharbi K."/>
            <person name="Hall N."/>
            <person name="Watson M."/>
            <person name="Adriaenssens E.M."/>
            <person name="Foster-Nyarko E."/>
            <person name="Jarju S."/>
            <person name="Secka A."/>
            <person name="Antonio M."/>
            <person name="Oren A."/>
            <person name="Chaudhuri R.R."/>
            <person name="La Ragione R."/>
            <person name="Hildebrand F."/>
            <person name="Pallen M.J."/>
        </authorList>
    </citation>
    <scope>NUCLEOTIDE SEQUENCE</scope>
    <source>
        <strain evidence="5">578</strain>
    </source>
</reference>
<feature type="region of interest" description="Disordered" evidence="1">
    <location>
        <begin position="1083"/>
        <end position="1140"/>
    </location>
</feature>
<feature type="domain" description="Bacterial Ig-like" evidence="4">
    <location>
        <begin position="367"/>
        <end position="419"/>
    </location>
</feature>
<dbReference type="InterPro" id="IPR011081">
    <property type="entry name" value="Big_4"/>
</dbReference>
<keyword evidence="2" id="KW-1133">Transmembrane helix</keyword>
<dbReference type="Proteomes" id="UP000715651">
    <property type="component" value="Unassembled WGS sequence"/>
</dbReference>
<dbReference type="Pfam" id="PF07532">
    <property type="entry name" value="Big_4"/>
    <property type="match status" value="9"/>
</dbReference>
<feature type="domain" description="Bacterial Ig-like" evidence="4">
    <location>
        <begin position="762"/>
        <end position="815"/>
    </location>
</feature>
<dbReference type="InterPro" id="IPR035940">
    <property type="entry name" value="CAP_sf"/>
</dbReference>
<accession>A0A921FUN4</accession>
<feature type="domain" description="Bacterial Ig-like" evidence="4">
    <location>
        <begin position="937"/>
        <end position="995"/>
    </location>
</feature>
<feature type="domain" description="Bacterial Ig-like" evidence="4">
    <location>
        <begin position="443"/>
        <end position="499"/>
    </location>
</feature>
<feature type="domain" description="Bacterial Ig-like" evidence="4">
    <location>
        <begin position="524"/>
        <end position="581"/>
    </location>
</feature>
<reference evidence="5" key="2">
    <citation type="submission" date="2021-09" db="EMBL/GenBank/DDBJ databases">
        <authorList>
            <person name="Gilroy R."/>
        </authorList>
    </citation>
    <scope>NUCLEOTIDE SEQUENCE</scope>
    <source>
        <strain evidence="5">578</strain>
    </source>
</reference>
<dbReference type="AlphaFoldDB" id="A0A921FUN4"/>
<dbReference type="SUPFAM" id="SSF55797">
    <property type="entry name" value="PR-1-like"/>
    <property type="match status" value="1"/>
</dbReference>
<keyword evidence="2" id="KW-0812">Transmembrane</keyword>
<comment type="caution">
    <text evidence="5">The sequence shown here is derived from an EMBL/GenBank/DDBJ whole genome shotgun (WGS) entry which is preliminary data.</text>
</comment>
<feature type="signal peptide" evidence="3">
    <location>
        <begin position="1"/>
        <end position="28"/>
    </location>
</feature>
<feature type="domain" description="Bacterial Ig-like" evidence="4">
    <location>
        <begin position="682"/>
        <end position="739"/>
    </location>
</feature>
<evidence type="ECO:0000256" key="2">
    <source>
        <dbReference type="SAM" id="Phobius"/>
    </source>
</evidence>
<feature type="domain" description="Bacterial Ig-like" evidence="4">
    <location>
        <begin position="285"/>
        <end position="338"/>
    </location>
</feature>
<feature type="chain" id="PRO_5038138395" evidence="3">
    <location>
        <begin position="29"/>
        <end position="1171"/>
    </location>
</feature>
<name>A0A921FUN4_9BIFI</name>
<dbReference type="EMBL" id="DYWK01000003">
    <property type="protein sequence ID" value="HJF17817.1"/>
    <property type="molecule type" value="Genomic_DNA"/>
</dbReference>
<proteinExistence type="predicted"/>
<evidence type="ECO:0000313" key="5">
    <source>
        <dbReference type="EMBL" id="HJF17817.1"/>
    </source>
</evidence>
<organism evidence="5 6">
    <name type="scientific">Aeriscardovia aeriphila</name>
    <dbReference type="NCBI Taxonomy" id="218139"/>
    <lineage>
        <taxon>Bacteria</taxon>
        <taxon>Bacillati</taxon>
        <taxon>Actinomycetota</taxon>
        <taxon>Actinomycetes</taxon>
        <taxon>Bifidobacteriales</taxon>
        <taxon>Bifidobacteriaceae</taxon>
        <taxon>Aeriscardovia</taxon>
    </lineage>
</organism>
<feature type="domain" description="Bacterial Ig-like" evidence="4">
    <location>
        <begin position="843"/>
        <end position="898"/>
    </location>
</feature>
<feature type="transmembrane region" description="Helical" evidence="2">
    <location>
        <begin position="1144"/>
        <end position="1164"/>
    </location>
</feature>
<feature type="domain" description="Bacterial Ig-like" evidence="4">
    <location>
        <begin position="604"/>
        <end position="653"/>
    </location>
</feature>
<dbReference type="Gene3D" id="3.40.33.10">
    <property type="entry name" value="CAP"/>
    <property type="match status" value="1"/>
</dbReference>
<gene>
    <name evidence="5" type="ORF">K8U78_01400</name>
</gene>
<evidence type="ECO:0000313" key="6">
    <source>
        <dbReference type="Proteomes" id="UP000715651"/>
    </source>
</evidence>
<evidence type="ECO:0000259" key="4">
    <source>
        <dbReference type="Pfam" id="PF07532"/>
    </source>
</evidence>
<feature type="compositionally biased region" description="Basic and acidic residues" evidence="1">
    <location>
        <begin position="1083"/>
        <end position="1116"/>
    </location>
</feature>
<sequence length="1171" mass="124778">MARFRKLLAGISAASMVGALALTIPAFAATTWSSLSDQEKQSSYGFFVWKSENQSLTQEQRDAAAKAAEILRNPQYSDTHIGATDDATSLENFEAGINGLEISNNFRSTLPNEPCRMDLPEGQGRVCDDPNLKLEPYKTSDVLFAIAQGNANYSDRVRNHFGDESTAENLAWTDGPESALHMWYSEVKQYNAGKGTNSVGVIGHYGNLTDKFWYSNGKPSTYSKNDLSAMAIHKTTIGQVYSTEGLLRWTQRPTISSSVAEYRQLFNEYKRVLFPECVSLDPVAEQTINAGEHPQFPDTVTAHYSDNSSKQIPVTWDKTEPEGFTSHKGGSYTFTGTTQEKNACTNVQLKVTVKPATVSSVDTPADMTVKQGSQLQLPETLKVTWSNKEQSDEPVTWDTSAVKMDTPGTYTVTGTVAGTNVSLKVTVTEASITAVDNPQQMTVASGTTQLDLPKTVHATFDNGTSRDVAVTWADLSAEQKGILASRKGGVITLNGTVAGWDKPVTLTINVTPATVASVELSPADTDVTTPSGTAPALAKTGKVTWSNGDTTQEPITWDAIDKSKYSPREGGEFDVNGTLAGKPVTAHVTVLPATVTSVKELSPVTTEAKQAPQLPKTAEVTWSNGDTTQEPITWNISESDYAKRGEKQINGTILTGTKNEQKVSVTLTVTAHIVKVVDPEPITIASGTNPNGQLPSEVKVVYSDDEEGTANVVWSTLSKDQYSAREGGTFTVTGSVEGTQLPATQTIKVTPATLDTVDAPADLTVVVDTQAKLPETLTGHYSNGDEAAVPVTWGSSTLDTHTVGDYTLSGTVDGYSKPVSLTVHVVAAKIISVEEPTPLTVPSGTKKGELTLPQTVVAHFDNGTSADVAVTWSELTDADLQTLASRQGGTITLRGSVTGKAPASLNNLFVMLAAVAPSDVTLTINVEPATVTGASVEPTTVTTKAQTAPQLPENATVTWSNGDTTQEPVTWDEVNPEDYQNPDGNSFQVSGTVAGQKVSVTVNVTPLEITSITLTKDTVEIEQGAGFEMPNAIVTYENGSTTVLHPRWEDKSSSEIHNPGSYVYDGTVTVRGEEKPVSFTLVVKEKAKEEPGKDDNKPSKPGDDTKPGKDENKPSKPAEPSKPAKPQADGKKASPKPHTLASTGASVSIILLVALTVLTAGAALRMSTRKH</sequence>
<protein>
    <submittedName>
        <fullName evidence="5">Ig-like domain-containing protein</fullName>
    </submittedName>
</protein>